<name>A0A7X2PEF9_9SPIO</name>
<evidence type="ECO:0000313" key="2">
    <source>
        <dbReference type="Proteomes" id="UP000460549"/>
    </source>
</evidence>
<dbReference type="Pfam" id="PF13151">
    <property type="entry name" value="DUF3990"/>
    <property type="match status" value="1"/>
</dbReference>
<accession>A0A7X2PEF9</accession>
<gene>
    <name evidence="1" type="ORF">FYJ80_10960</name>
</gene>
<comment type="caution">
    <text evidence="1">The sequence shown here is derived from an EMBL/GenBank/DDBJ whole genome shotgun (WGS) entry which is preliminary data.</text>
</comment>
<dbReference type="EMBL" id="VUNN01000034">
    <property type="protein sequence ID" value="MSU07277.1"/>
    <property type="molecule type" value="Genomic_DNA"/>
</dbReference>
<dbReference type="InterPro" id="IPR025051">
    <property type="entry name" value="DUF3990"/>
</dbReference>
<proteinExistence type="predicted"/>
<evidence type="ECO:0000313" key="1">
    <source>
        <dbReference type="EMBL" id="MSU07277.1"/>
    </source>
</evidence>
<protein>
    <submittedName>
        <fullName evidence="1">DUF3990 domain-containing protein</fullName>
    </submittedName>
</protein>
<dbReference type="AlphaFoldDB" id="A0A7X2PEF9"/>
<dbReference type="Proteomes" id="UP000460549">
    <property type="component" value="Unassembled WGS sequence"/>
</dbReference>
<keyword evidence="2" id="KW-1185">Reference proteome</keyword>
<organism evidence="1 2">
    <name type="scientific">Bullifex porci</name>
    <dbReference type="NCBI Taxonomy" id="2606638"/>
    <lineage>
        <taxon>Bacteria</taxon>
        <taxon>Pseudomonadati</taxon>
        <taxon>Spirochaetota</taxon>
        <taxon>Spirochaetia</taxon>
        <taxon>Spirochaetales</taxon>
        <taxon>Spirochaetaceae</taxon>
        <taxon>Bullifex</taxon>
    </lineage>
</organism>
<reference evidence="1 2" key="1">
    <citation type="submission" date="2019-08" db="EMBL/GenBank/DDBJ databases">
        <title>In-depth cultivation of the pig gut microbiome towards novel bacterial diversity and tailored functional studies.</title>
        <authorList>
            <person name="Wylensek D."/>
            <person name="Hitch T.C.A."/>
            <person name="Clavel T."/>
        </authorList>
    </citation>
    <scope>NUCLEOTIDE SEQUENCE [LARGE SCALE GENOMIC DNA]</scope>
    <source>
        <strain evidence="1 2">NM-380-WT-3C1</strain>
    </source>
</reference>
<sequence length="222" mass="25968">MRRIYHGSINVIEKPTFGIGKVRNDYGLGFYCTEDINLAKEWGASRDKNGYANIYEINDDELTILNLNSPNYSVLHWLSILLENRIFDITTPLAKEAKEYLLNNFLPQYKSFDIIIGNRADDSYFSFAQDFINGAISVRQLGNAMKLGGLGNQYVLKSKKAFERLHYLRNEIVLSSEYYLKKEQRDHTARRQYFDQEKIKRSDIYIIQILNEEIKADDSRLR</sequence>
<dbReference type="RefSeq" id="WP_154426895.1">
    <property type="nucleotide sequence ID" value="NZ_VUNN01000034.1"/>
</dbReference>